<dbReference type="PANTHER" id="PTHR43133:SF53">
    <property type="entry name" value="ECF RNA POLYMERASE SIGMA-E FACTOR"/>
    <property type="match status" value="1"/>
</dbReference>
<gene>
    <name evidence="10" type="primary">rpoE_2</name>
    <name evidence="10" type="ORF">Poly30_05770</name>
</gene>
<dbReference type="GO" id="GO:0016987">
    <property type="term" value="F:sigma factor activity"/>
    <property type="evidence" value="ECO:0007669"/>
    <property type="project" value="UniProtKB-KW"/>
</dbReference>
<organism evidence="10 11">
    <name type="scientific">Saltatorellus ferox</name>
    <dbReference type="NCBI Taxonomy" id="2528018"/>
    <lineage>
        <taxon>Bacteria</taxon>
        <taxon>Pseudomonadati</taxon>
        <taxon>Planctomycetota</taxon>
        <taxon>Planctomycetia</taxon>
        <taxon>Planctomycetia incertae sedis</taxon>
        <taxon>Saltatorellus</taxon>
    </lineage>
</organism>
<dbReference type="EMBL" id="CP036434">
    <property type="protein sequence ID" value="QDV05082.1"/>
    <property type="molecule type" value="Genomic_DNA"/>
</dbReference>
<evidence type="ECO:0000259" key="8">
    <source>
        <dbReference type="Pfam" id="PF04542"/>
    </source>
</evidence>
<feature type="compositionally biased region" description="Basic and acidic residues" evidence="7">
    <location>
        <begin position="214"/>
        <end position="226"/>
    </location>
</feature>
<dbReference type="AlphaFoldDB" id="A0A518ELW9"/>
<dbReference type="NCBIfam" id="TIGR02937">
    <property type="entry name" value="sigma70-ECF"/>
    <property type="match status" value="1"/>
</dbReference>
<feature type="domain" description="RNA polymerase sigma factor 70 region 4 type 2" evidence="9">
    <location>
        <begin position="148"/>
        <end position="196"/>
    </location>
</feature>
<evidence type="ECO:0000256" key="5">
    <source>
        <dbReference type="ARBA" id="ARBA00023163"/>
    </source>
</evidence>
<evidence type="ECO:0000256" key="2">
    <source>
        <dbReference type="ARBA" id="ARBA00023015"/>
    </source>
</evidence>
<feature type="domain" description="RNA polymerase sigma-70 region 2" evidence="8">
    <location>
        <begin position="36"/>
        <end position="103"/>
    </location>
</feature>
<keyword evidence="3 6" id="KW-0731">Sigma factor</keyword>
<comment type="similarity">
    <text evidence="1 6">Belongs to the sigma-70 factor family. ECF subfamily.</text>
</comment>
<dbReference type="GO" id="GO:0006352">
    <property type="term" value="P:DNA-templated transcription initiation"/>
    <property type="evidence" value="ECO:0007669"/>
    <property type="project" value="InterPro"/>
</dbReference>
<dbReference type="InterPro" id="IPR013324">
    <property type="entry name" value="RNA_pol_sigma_r3/r4-like"/>
</dbReference>
<keyword evidence="4 6" id="KW-0238">DNA-binding</keyword>
<evidence type="ECO:0000256" key="4">
    <source>
        <dbReference type="ARBA" id="ARBA00023125"/>
    </source>
</evidence>
<dbReference type="InterPro" id="IPR014284">
    <property type="entry name" value="RNA_pol_sigma-70_dom"/>
</dbReference>
<name>A0A518ELW9_9BACT</name>
<dbReference type="Gene3D" id="1.10.1740.10">
    <property type="match status" value="1"/>
</dbReference>
<proteinExistence type="inferred from homology"/>
<evidence type="ECO:0000313" key="11">
    <source>
        <dbReference type="Proteomes" id="UP000320390"/>
    </source>
</evidence>
<evidence type="ECO:0000259" key="9">
    <source>
        <dbReference type="Pfam" id="PF08281"/>
    </source>
</evidence>
<keyword evidence="5 6" id="KW-0804">Transcription</keyword>
<dbReference type="InterPro" id="IPR000838">
    <property type="entry name" value="RNA_pol_sigma70_ECF_CS"/>
</dbReference>
<evidence type="ECO:0000256" key="3">
    <source>
        <dbReference type="ARBA" id="ARBA00023082"/>
    </source>
</evidence>
<evidence type="ECO:0000256" key="7">
    <source>
        <dbReference type="SAM" id="MobiDB-lite"/>
    </source>
</evidence>
<dbReference type="InterPro" id="IPR036388">
    <property type="entry name" value="WH-like_DNA-bd_sf"/>
</dbReference>
<protein>
    <recommendedName>
        <fullName evidence="6">RNA polymerase sigma factor</fullName>
    </recommendedName>
</protein>
<evidence type="ECO:0000256" key="1">
    <source>
        <dbReference type="ARBA" id="ARBA00010641"/>
    </source>
</evidence>
<dbReference type="SUPFAM" id="SSF88659">
    <property type="entry name" value="Sigma3 and sigma4 domains of RNA polymerase sigma factors"/>
    <property type="match status" value="1"/>
</dbReference>
<dbReference type="InterPro" id="IPR039425">
    <property type="entry name" value="RNA_pol_sigma-70-like"/>
</dbReference>
<dbReference type="PROSITE" id="PS01063">
    <property type="entry name" value="SIGMA70_ECF"/>
    <property type="match status" value="1"/>
</dbReference>
<dbReference type="Proteomes" id="UP000320390">
    <property type="component" value="Chromosome"/>
</dbReference>
<keyword evidence="2 6" id="KW-0805">Transcription regulation</keyword>
<dbReference type="Gene3D" id="1.10.10.10">
    <property type="entry name" value="Winged helix-like DNA-binding domain superfamily/Winged helix DNA-binding domain"/>
    <property type="match status" value="1"/>
</dbReference>
<dbReference type="PANTHER" id="PTHR43133">
    <property type="entry name" value="RNA POLYMERASE ECF-TYPE SIGMA FACTO"/>
    <property type="match status" value="1"/>
</dbReference>
<dbReference type="OrthoDB" id="9785675at2"/>
<dbReference type="InterPro" id="IPR013325">
    <property type="entry name" value="RNA_pol_sigma_r2"/>
</dbReference>
<dbReference type="SUPFAM" id="SSF88946">
    <property type="entry name" value="Sigma2 domain of RNA polymerase sigma factors"/>
    <property type="match status" value="1"/>
</dbReference>
<dbReference type="InterPro" id="IPR007627">
    <property type="entry name" value="RNA_pol_sigma70_r2"/>
</dbReference>
<dbReference type="Pfam" id="PF08281">
    <property type="entry name" value="Sigma70_r4_2"/>
    <property type="match status" value="1"/>
</dbReference>
<evidence type="ECO:0000313" key="10">
    <source>
        <dbReference type="EMBL" id="QDV05082.1"/>
    </source>
</evidence>
<reference evidence="10 11" key="1">
    <citation type="submission" date="2019-02" db="EMBL/GenBank/DDBJ databases">
        <title>Deep-cultivation of Planctomycetes and their phenomic and genomic characterization uncovers novel biology.</title>
        <authorList>
            <person name="Wiegand S."/>
            <person name="Jogler M."/>
            <person name="Boedeker C."/>
            <person name="Pinto D."/>
            <person name="Vollmers J."/>
            <person name="Rivas-Marin E."/>
            <person name="Kohn T."/>
            <person name="Peeters S.H."/>
            <person name="Heuer A."/>
            <person name="Rast P."/>
            <person name="Oberbeckmann S."/>
            <person name="Bunk B."/>
            <person name="Jeske O."/>
            <person name="Meyerdierks A."/>
            <person name="Storesund J.E."/>
            <person name="Kallscheuer N."/>
            <person name="Luecker S."/>
            <person name="Lage O.M."/>
            <person name="Pohl T."/>
            <person name="Merkel B.J."/>
            <person name="Hornburger P."/>
            <person name="Mueller R.-W."/>
            <person name="Bruemmer F."/>
            <person name="Labrenz M."/>
            <person name="Spormann A.M."/>
            <person name="Op den Camp H."/>
            <person name="Overmann J."/>
            <person name="Amann R."/>
            <person name="Jetten M.S.M."/>
            <person name="Mascher T."/>
            <person name="Medema M.H."/>
            <person name="Devos D.P."/>
            <person name="Kaster A.-K."/>
            <person name="Ovreas L."/>
            <person name="Rohde M."/>
            <person name="Galperin M.Y."/>
            <person name="Jogler C."/>
        </authorList>
    </citation>
    <scope>NUCLEOTIDE SEQUENCE [LARGE SCALE GENOMIC DNA]</scope>
    <source>
        <strain evidence="10 11">Poly30</strain>
    </source>
</reference>
<accession>A0A518ELW9</accession>
<evidence type="ECO:0000256" key="6">
    <source>
        <dbReference type="RuleBase" id="RU000716"/>
    </source>
</evidence>
<dbReference type="CDD" id="cd06171">
    <property type="entry name" value="Sigma70_r4"/>
    <property type="match status" value="1"/>
</dbReference>
<keyword evidence="11" id="KW-1185">Reference proteome</keyword>
<feature type="region of interest" description="Disordered" evidence="7">
    <location>
        <begin position="209"/>
        <end position="243"/>
    </location>
</feature>
<dbReference type="InterPro" id="IPR013249">
    <property type="entry name" value="RNA_pol_sigma70_r4_t2"/>
</dbReference>
<dbReference type="Pfam" id="PF04542">
    <property type="entry name" value="Sigma70_r2"/>
    <property type="match status" value="1"/>
</dbReference>
<sequence>MGALIRMSSHDAYQTADDSQLVSATLEGHAEAFEVLVERYQRRLFGLVRNYTRNAAEVEDIVQDTFLKAFSRLETFQQSSAFYTWLYRIGVNTILDVMKRRGRNPVTAVEDPELVGRTGTGASDATQERLSIRPDARLEREEVGEITRSVMDELPEIFRTVLVMRELEQMAYQDIADTLEISIGTVESRLFRARARFKQKLLQLHPEFAAGQEAEARESTRADRQRRNSAKQADQKGARKAKP</sequence>
<dbReference type="GO" id="GO:0003677">
    <property type="term" value="F:DNA binding"/>
    <property type="evidence" value="ECO:0007669"/>
    <property type="project" value="UniProtKB-KW"/>
</dbReference>